<dbReference type="Proteomes" id="UP000187209">
    <property type="component" value="Unassembled WGS sequence"/>
</dbReference>
<dbReference type="SUPFAM" id="SSF48371">
    <property type="entry name" value="ARM repeat"/>
    <property type="match status" value="1"/>
</dbReference>
<keyword evidence="2" id="KW-1185">Reference proteome</keyword>
<accession>A0A1R2CPW8</accession>
<comment type="caution">
    <text evidence="1">The sequence shown here is derived from an EMBL/GenBank/DDBJ whole genome shotgun (WGS) entry which is preliminary data.</text>
</comment>
<dbReference type="EMBL" id="MPUH01000090">
    <property type="protein sequence ID" value="OMJ91048.1"/>
    <property type="molecule type" value="Genomic_DNA"/>
</dbReference>
<protein>
    <submittedName>
        <fullName evidence="1">Uncharacterized protein</fullName>
    </submittedName>
</protein>
<evidence type="ECO:0000313" key="2">
    <source>
        <dbReference type="Proteomes" id="UP000187209"/>
    </source>
</evidence>
<name>A0A1R2CPW8_9CILI</name>
<sequence>MRGKLMANYAKSVFNNYQSFEELIQDAGPILQTCLINETGPVAKILHNPIISLIQQEDFLKYFKGNKDIFVIWVDIVSIISLNCYKHDDQLLDNMIENILPSFLTHFNTNLFKASSLNLLTFTILASNNIERVEILSDLSDILFNSFENENLFKSSALLLKTLYLKVHPEDFSEILRRILPQLFPKLMELISNKDCLIACLKLIDFFKVIENEMFLVYEGSLIYQLRILYIQRKSFTELEQLDLIAINSKKSETDIGESLFLVSDKKDESINFAIEYVLTHPFYQNDNQKNNEKSQSIYKEENFLTRKSVENEQNHESCEVFPRLIKESIVFDLLC</sequence>
<reference evidence="1 2" key="1">
    <citation type="submission" date="2016-11" db="EMBL/GenBank/DDBJ databases">
        <title>The macronuclear genome of Stentor coeruleus: a giant cell with tiny introns.</title>
        <authorList>
            <person name="Slabodnick M."/>
            <person name="Ruby J.G."/>
            <person name="Reiff S.B."/>
            <person name="Swart E.C."/>
            <person name="Gosai S."/>
            <person name="Prabakaran S."/>
            <person name="Witkowska E."/>
            <person name="Larue G.E."/>
            <person name="Fisher S."/>
            <person name="Freeman R.M."/>
            <person name="Gunawardena J."/>
            <person name="Chu W."/>
            <person name="Stover N.A."/>
            <person name="Gregory B.D."/>
            <person name="Nowacki M."/>
            <person name="Derisi J."/>
            <person name="Roy S.W."/>
            <person name="Marshall W.F."/>
            <person name="Sood P."/>
        </authorList>
    </citation>
    <scope>NUCLEOTIDE SEQUENCE [LARGE SCALE GENOMIC DNA]</scope>
    <source>
        <strain evidence="1">WM001</strain>
    </source>
</reference>
<gene>
    <name evidence="1" type="ORF">SteCoe_6517</name>
</gene>
<organism evidence="1 2">
    <name type="scientific">Stentor coeruleus</name>
    <dbReference type="NCBI Taxonomy" id="5963"/>
    <lineage>
        <taxon>Eukaryota</taxon>
        <taxon>Sar</taxon>
        <taxon>Alveolata</taxon>
        <taxon>Ciliophora</taxon>
        <taxon>Postciliodesmatophora</taxon>
        <taxon>Heterotrichea</taxon>
        <taxon>Heterotrichida</taxon>
        <taxon>Stentoridae</taxon>
        <taxon>Stentor</taxon>
    </lineage>
</organism>
<proteinExistence type="predicted"/>
<evidence type="ECO:0000313" key="1">
    <source>
        <dbReference type="EMBL" id="OMJ91048.1"/>
    </source>
</evidence>
<dbReference type="AlphaFoldDB" id="A0A1R2CPW8"/>
<dbReference type="InterPro" id="IPR016024">
    <property type="entry name" value="ARM-type_fold"/>
</dbReference>